<dbReference type="Pfam" id="PF03929">
    <property type="entry name" value="PepSY_TM"/>
    <property type="match status" value="1"/>
</dbReference>
<dbReference type="EMBL" id="BAAACR010000008">
    <property type="protein sequence ID" value="GAA0211292.1"/>
    <property type="molecule type" value="Genomic_DNA"/>
</dbReference>
<sequence>MCMESGKIMRKIYLIHQWVSLACALFLLLLTLTGLPLLFRGEINAWNTVNLPPRGEPMALRGIWAGLPEGTAAVTQAFPTKEILAVTPDGEDGTLYFRVKERGGKAGRSHMRMGGEQIMYDVRTGTLFNRQERVYRSEAVQEFMHTMHILHVRLGMEEGGRDFLAAMCVLSVISIVSGVYLYLPMMKTLAFGTRRRRSSRLFRSDWHKLTSVFAGTWATLMCVSGIFIVLYSIGMRDYQRTAQGLAAEHFAVQEQRAALLPPEEALARIQEAFPAKDVISMRLPTAESALYVFQIAEPTVRATDFALGTQVYLAAGGGEPLPVPVPAWLQVAPFFLNLHIHNHEMMAEKLFWALLILMTAAMIVTGIALWLTRWQRRISKAVEAAQRRRTNAAWEEPVRIAVLTLIVLTAPMYGSLGDGIALAVSAYLIYYFVRAVRG</sequence>
<organism evidence="2 3">
    <name type="scientific">Selenomonas dianae</name>
    <dbReference type="NCBI Taxonomy" id="135079"/>
    <lineage>
        <taxon>Bacteria</taxon>
        <taxon>Bacillati</taxon>
        <taxon>Bacillota</taxon>
        <taxon>Negativicutes</taxon>
        <taxon>Selenomonadales</taxon>
        <taxon>Selenomonadaceae</taxon>
        <taxon>Selenomonas</taxon>
    </lineage>
</organism>
<dbReference type="InterPro" id="IPR005625">
    <property type="entry name" value="PepSY-ass_TM"/>
</dbReference>
<keyword evidence="1" id="KW-0812">Transmembrane</keyword>
<accession>A0ABP3CNQ0</accession>
<proteinExistence type="predicted"/>
<feature type="transmembrane region" description="Helical" evidence="1">
    <location>
        <begin position="350"/>
        <end position="371"/>
    </location>
</feature>
<protein>
    <submittedName>
        <fullName evidence="2">PepSY-associated TM helix domain-containing protein</fullName>
    </submittedName>
</protein>
<reference evidence="3" key="1">
    <citation type="journal article" date="2019" name="Int. J. Syst. Evol. Microbiol.">
        <title>The Global Catalogue of Microorganisms (GCM) 10K type strain sequencing project: providing services to taxonomists for standard genome sequencing and annotation.</title>
        <authorList>
            <consortium name="The Broad Institute Genomics Platform"/>
            <consortium name="The Broad Institute Genome Sequencing Center for Infectious Disease"/>
            <person name="Wu L."/>
            <person name="Ma J."/>
        </authorList>
    </citation>
    <scope>NUCLEOTIDE SEQUENCE [LARGE SCALE GENOMIC DNA]</scope>
    <source>
        <strain evidence="3">JCM 8542</strain>
    </source>
</reference>
<evidence type="ECO:0000256" key="1">
    <source>
        <dbReference type="SAM" id="Phobius"/>
    </source>
</evidence>
<keyword evidence="1" id="KW-0472">Membrane</keyword>
<dbReference type="Proteomes" id="UP001500399">
    <property type="component" value="Unassembled WGS sequence"/>
</dbReference>
<feature type="transmembrane region" description="Helical" evidence="1">
    <location>
        <begin position="419"/>
        <end position="436"/>
    </location>
</feature>
<keyword evidence="1" id="KW-1133">Transmembrane helix</keyword>
<name>A0ABP3CNQ0_9FIRM</name>
<feature type="transmembrane region" description="Helical" evidence="1">
    <location>
        <begin position="206"/>
        <end position="233"/>
    </location>
</feature>
<evidence type="ECO:0000313" key="2">
    <source>
        <dbReference type="EMBL" id="GAA0211292.1"/>
    </source>
</evidence>
<dbReference type="PANTHER" id="PTHR34219:SF3">
    <property type="entry name" value="BLL7967 PROTEIN"/>
    <property type="match status" value="1"/>
</dbReference>
<keyword evidence="3" id="KW-1185">Reference proteome</keyword>
<dbReference type="PROSITE" id="PS51257">
    <property type="entry name" value="PROKAR_LIPOPROTEIN"/>
    <property type="match status" value="1"/>
</dbReference>
<feature type="transmembrane region" description="Helical" evidence="1">
    <location>
        <begin position="163"/>
        <end position="185"/>
    </location>
</feature>
<evidence type="ECO:0000313" key="3">
    <source>
        <dbReference type="Proteomes" id="UP001500399"/>
    </source>
</evidence>
<dbReference type="PANTHER" id="PTHR34219">
    <property type="entry name" value="IRON-REGULATED INNER MEMBRANE PROTEIN-RELATED"/>
    <property type="match status" value="1"/>
</dbReference>
<gene>
    <name evidence="2" type="ORF">GCM10008919_13270</name>
</gene>
<comment type="caution">
    <text evidence="2">The sequence shown here is derived from an EMBL/GenBank/DDBJ whole genome shotgun (WGS) entry which is preliminary data.</text>
</comment>